<dbReference type="GO" id="GO:0030126">
    <property type="term" value="C:COPI vesicle coat"/>
    <property type="evidence" value="ECO:0007669"/>
    <property type="project" value="TreeGrafter"/>
</dbReference>
<evidence type="ECO:0000256" key="3">
    <source>
        <dbReference type="ARBA" id="ARBA00022574"/>
    </source>
</evidence>
<keyword evidence="14" id="KW-1185">Reference proteome</keyword>
<feature type="repeat" description="WD" evidence="10">
    <location>
        <begin position="94"/>
        <end position="126"/>
    </location>
</feature>
<evidence type="ECO:0000256" key="9">
    <source>
        <dbReference type="ARBA" id="ARBA00024791"/>
    </source>
</evidence>
<dbReference type="InterPro" id="IPR006692">
    <property type="entry name" value="Beta-prop_COPA/B_2nd"/>
</dbReference>
<dbReference type="GO" id="GO:0006888">
    <property type="term" value="P:endoplasmic reticulum to Golgi vesicle-mediated transport"/>
    <property type="evidence" value="ECO:0007669"/>
    <property type="project" value="TreeGrafter"/>
</dbReference>
<protein>
    <submittedName>
        <fullName evidence="13">Coatomer protein complex, subunit alpha</fullName>
    </submittedName>
</protein>
<dbReference type="Ensembl" id="ENSNMLT00000012332.1">
    <property type="protein sequence ID" value="ENSNMLP00000010898.1"/>
    <property type="gene ID" value="ENSNMLG00000007417.1"/>
</dbReference>
<dbReference type="GO" id="GO:0006890">
    <property type="term" value="P:retrograde vesicle-mediated transport, Golgi to endoplasmic reticulum"/>
    <property type="evidence" value="ECO:0007669"/>
    <property type="project" value="TreeGrafter"/>
</dbReference>
<evidence type="ECO:0000313" key="14">
    <source>
        <dbReference type="Proteomes" id="UP000694523"/>
    </source>
</evidence>
<dbReference type="PROSITE" id="PS00678">
    <property type="entry name" value="WD_REPEATS_1"/>
    <property type="match status" value="1"/>
</dbReference>
<keyword evidence="4" id="KW-0677">Repeat</keyword>
<dbReference type="Gene3D" id="2.130.10.10">
    <property type="entry name" value="YVTN repeat-like/Quinoprotein amine dehydrogenase"/>
    <property type="match status" value="1"/>
</dbReference>
<feature type="compositionally biased region" description="Low complexity" evidence="11">
    <location>
        <begin position="580"/>
        <end position="601"/>
    </location>
</feature>
<organism evidence="13 14">
    <name type="scientific">Neogobius melanostomus</name>
    <name type="common">round goby</name>
    <dbReference type="NCBI Taxonomy" id="47308"/>
    <lineage>
        <taxon>Eukaryota</taxon>
        <taxon>Metazoa</taxon>
        <taxon>Chordata</taxon>
        <taxon>Craniata</taxon>
        <taxon>Vertebrata</taxon>
        <taxon>Euteleostomi</taxon>
        <taxon>Actinopterygii</taxon>
        <taxon>Neopterygii</taxon>
        <taxon>Teleostei</taxon>
        <taxon>Neoteleostei</taxon>
        <taxon>Acanthomorphata</taxon>
        <taxon>Gobiaria</taxon>
        <taxon>Gobiiformes</taxon>
        <taxon>Gobioidei</taxon>
        <taxon>Gobiidae</taxon>
        <taxon>Benthophilinae</taxon>
        <taxon>Neogobiini</taxon>
        <taxon>Neogobius</taxon>
    </lineage>
</organism>
<dbReference type="PROSITE" id="PS50294">
    <property type="entry name" value="WD_REPEATS_REGION"/>
    <property type="match status" value="4"/>
</dbReference>
<feature type="repeat" description="WD" evidence="10">
    <location>
        <begin position="136"/>
        <end position="170"/>
    </location>
</feature>
<dbReference type="GO" id="GO:0000139">
    <property type="term" value="C:Golgi membrane"/>
    <property type="evidence" value="ECO:0007669"/>
    <property type="project" value="UniProtKB-SubCell"/>
</dbReference>
<dbReference type="AlphaFoldDB" id="A0A8C6WJ08"/>
<dbReference type="Pfam" id="PF00400">
    <property type="entry name" value="WD40"/>
    <property type="match status" value="5"/>
</dbReference>
<feature type="repeat" description="WD" evidence="10">
    <location>
        <begin position="250"/>
        <end position="291"/>
    </location>
</feature>
<comment type="function">
    <text evidence="9">The coatomer is a cytosolic protein complex that binds to dilysine motifs and reversibly associates with Golgi non-clathrin-coated vesicles, which further mediate biosynthetic protein transport from the ER, via the Golgi up to the trans Golgi network. Coatomer complex is required for budding from Golgi membranes, and is essential for the retrograde Golgi-to-ER transport of dilysine-tagged proteins. In mammals, the coatomer can only be recruited by membranes associated to ADP-ribosylation factors (ARFs), which are small GTP-binding proteins; the complex also influences the Golgi structural integrity, as well as the processing, activity, and endocytic recycling of LDL receptors.</text>
</comment>
<name>A0A8C6WJ08_9GOBI</name>
<evidence type="ECO:0000256" key="8">
    <source>
        <dbReference type="ARBA" id="ARBA00023136"/>
    </source>
</evidence>
<evidence type="ECO:0000256" key="7">
    <source>
        <dbReference type="ARBA" id="ARBA00023034"/>
    </source>
</evidence>
<feature type="region of interest" description="Disordered" evidence="11">
    <location>
        <begin position="577"/>
        <end position="601"/>
    </location>
</feature>
<keyword evidence="6" id="KW-0813">Transport</keyword>
<evidence type="ECO:0000256" key="10">
    <source>
        <dbReference type="PROSITE-ProRule" id="PRU00221"/>
    </source>
</evidence>
<accession>A0A8C6WJ08</accession>
<dbReference type="SUPFAM" id="SSF50978">
    <property type="entry name" value="WD40 repeat-like"/>
    <property type="match status" value="1"/>
</dbReference>
<reference evidence="13" key="2">
    <citation type="submission" date="2025-09" db="UniProtKB">
        <authorList>
            <consortium name="Ensembl"/>
        </authorList>
    </citation>
    <scope>IDENTIFICATION</scope>
</reference>
<dbReference type="InterPro" id="IPR019775">
    <property type="entry name" value="WD40_repeat_CS"/>
</dbReference>
<dbReference type="InterPro" id="IPR001680">
    <property type="entry name" value="WD40_rpt"/>
</dbReference>
<reference evidence="13" key="1">
    <citation type="submission" date="2025-08" db="UniProtKB">
        <authorList>
            <consortium name="Ensembl"/>
        </authorList>
    </citation>
    <scope>IDENTIFICATION</scope>
</reference>
<dbReference type="InterPro" id="IPR050844">
    <property type="entry name" value="Coatomer_complex_subunit"/>
</dbReference>
<evidence type="ECO:0000313" key="13">
    <source>
        <dbReference type="Ensembl" id="ENSNMLP00000010898.1"/>
    </source>
</evidence>
<evidence type="ECO:0000256" key="4">
    <source>
        <dbReference type="ARBA" id="ARBA00022737"/>
    </source>
</evidence>
<dbReference type="CDD" id="cd00200">
    <property type="entry name" value="WD40"/>
    <property type="match status" value="1"/>
</dbReference>
<comment type="subcellular location">
    <subcellularLocation>
        <location evidence="2">Cytoplasmic vesicle</location>
        <location evidence="2">COPI-coated vesicle membrane</location>
        <topology evidence="2">Peripheral membrane protein</topology>
        <orientation evidence="2">Cytoplasmic side</orientation>
    </subcellularLocation>
    <subcellularLocation>
        <location evidence="1">Golgi apparatus membrane</location>
        <topology evidence="1">Peripheral membrane protein</topology>
        <orientation evidence="1">Cytoplasmic side</orientation>
    </subcellularLocation>
</comment>
<sequence length="601" mass="68722">MLTKFETKSARVKGLSFHPKRPWVLASLHNGVIQLWDYRMCTLIDKFDEHDGPVRGIDFHKQHLICNTLLYNSVYFFLYLQLWNYKLRRCLFTLLGHLDYIRTTFFHHEYPWILSASDDQTIRIWNWQSRACVCVLTGHNHYVMCAQFHPAEDLVVSASLDQTVRVWDISGLRKKNLSPGAGETEVRGISGVDLFGASDAVVKHVLEGHDRGVNWAAFHPTMPLIVSGADDRQVKIWRMNESKAWELDTCRGHYNNVSCAVFHPRQELILSNSEDKSIRVWDMSKRTGVQTFRRDHDRFWVLGAHPNLNLFAAGHDSGMIVFKLERERPAYAVYGNMLYYVKDRFLRQLDFNSSKDTAVMQLRSGSKFPVFSMSYNPAENAVLLCTVSRHSSNTQCPTTPRTLMVNDDFIAPTPEGKRSSGLTAVWVARNRFAVLDRMHSLLIKNLKNEIVKKVPVPSCEEIFYQKRALATVKIAKVKYVVWSADTSHVALLAKHAIMICNRKLESLCNIHENIRVKSGAWDESGVFIYTTSNHIKYALTSGSRWKRPRPWTSAAAGSVWEKPLCCRDTTRSWRCATNEPRTSTNSPSSTSSPGTWPSCGR</sequence>
<keyword evidence="8" id="KW-0472">Membrane</keyword>
<evidence type="ECO:0000256" key="11">
    <source>
        <dbReference type="SAM" id="MobiDB-lite"/>
    </source>
</evidence>
<dbReference type="PRINTS" id="PR00320">
    <property type="entry name" value="GPROTEINBRPT"/>
</dbReference>
<keyword evidence="3 10" id="KW-0853">WD repeat</keyword>
<evidence type="ECO:0000256" key="1">
    <source>
        <dbReference type="ARBA" id="ARBA00004255"/>
    </source>
</evidence>
<feature type="domain" description="COPA/B second beta-propeller" evidence="12">
    <location>
        <begin position="346"/>
        <end position="542"/>
    </location>
</feature>
<dbReference type="FunFam" id="2.130.10.10:FF:000010">
    <property type="entry name" value="Coatomer subunit alpha"/>
    <property type="match status" value="1"/>
</dbReference>
<evidence type="ECO:0000259" key="12">
    <source>
        <dbReference type="Pfam" id="PF04053"/>
    </source>
</evidence>
<dbReference type="PROSITE" id="PS50082">
    <property type="entry name" value="WD_REPEATS_2"/>
    <property type="match status" value="4"/>
</dbReference>
<dbReference type="InterPro" id="IPR036322">
    <property type="entry name" value="WD40_repeat_dom_sf"/>
</dbReference>
<dbReference type="SMART" id="SM00320">
    <property type="entry name" value="WD40"/>
    <property type="match status" value="6"/>
</dbReference>
<evidence type="ECO:0000256" key="6">
    <source>
        <dbReference type="ARBA" id="ARBA00022927"/>
    </source>
</evidence>
<dbReference type="PANTHER" id="PTHR19876">
    <property type="entry name" value="COATOMER"/>
    <property type="match status" value="1"/>
</dbReference>
<keyword evidence="5" id="KW-0931">ER-Golgi transport</keyword>
<dbReference type="Proteomes" id="UP000694523">
    <property type="component" value="Unplaced"/>
</dbReference>
<dbReference type="InterPro" id="IPR020472">
    <property type="entry name" value="WD40_PAC1"/>
</dbReference>
<evidence type="ECO:0000256" key="2">
    <source>
        <dbReference type="ARBA" id="ARBA00004347"/>
    </source>
</evidence>
<dbReference type="GO" id="GO:0006886">
    <property type="term" value="P:intracellular protein transport"/>
    <property type="evidence" value="ECO:0007669"/>
    <property type="project" value="InterPro"/>
</dbReference>
<proteinExistence type="predicted"/>
<dbReference type="GO" id="GO:0006891">
    <property type="term" value="P:intra-Golgi vesicle-mediated transport"/>
    <property type="evidence" value="ECO:0007669"/>
    <property type="project" value="TreeGrafter"/>
</dbReference>
<dbReference type="GO" id="GO:0005198">
    <property type="term" value="F:structural molecule activity"/>
    <property type="evidence" value="ECO:0007669"/>
    <property type="project" value="InterPro"/>
</dbReference>
<feature type="repeat" description="WD" evidence="10">
    <location>
        <begin position="206"/>
        <end position="247"/>
    </location>
</feature>
<keyword evidence="7" id="KW-0333">Golgi apparatus</keyword>
<dbReference type="Pfam" id="PF04053">
    <property type="entry name" value="B-prop_COPA_B_2nd"/>
    <property type="match status" value="1"/>
</dbReference>
<keyword evidence="6" id="KW-0653">Protein transport</keyword>
<evidence type="ECO:0000256" key="5">
    <source>
        <dbReference type="ARBA" id="ARBA00022892"/>
    </source>
</evidence>
<dbReference type="PANTHER" id="PTHR19876:SF1">
    <property type="entry name" value="COATOMER SUBUNIT ALPHA"/>
    <property type="match status" value="1"/>
</dbReference>
<dbReference type="InterPro" id="IPR015943">
    <property type="entry name" value="WD40/YVTN_repeat-like_dom_sf"/>
</dbReference>